<dbReference type="RefSeq" id="WP_343896245.1">
    <property type="nucleotide sequence ID" value="NZ_BAAAFZ010000047.1"/>
</dbReference>
<evidence type="ECO:0008006" key="5">
    <source>
        <dbReference type="Google" id="ProtNLM"/>
    </source>
</evidence>
<organism evidence="3 4">
    <name type="scientific">Craurococcus roseus</name>
    <dbReference type="NCBI Taxonomy" id="77585"/>
    <lineage>
        <taxon>Bacteria</taxon>
        <taxon>Pseudomonadati</taxon>
        <taxon>Pseudomonadota</taxon>
        <taxon>Alphaproteobacteria</taxon>
        <taxon>Acetobacterales</taxon>
        <taxon>Acetobacteraceae</taxon>
        <taxon>Craurococcus</taxon>
    </lineage>
</organism>
<dbReference type="EMBL" id="BAAAFZ010000047">
    <property type="protein sequence ID" value="GAA0590087.1"/>
    <property type="molecule type" value="Genomic_DNA"/>
</dbReference>
<feature type="chain" id="PRO_5045871405" description="CsbD family protein" evidence="2">
    <location>
        <begin position="27"/>
        <end position="89"/>
    </location>
</feature>
<evidence type="ECO:0000256" key="2">
    <source>
        <dbReference type="SAM" id="SignalP"/>
    </source>
</evidence>
<proteinExistence type="predicted"/>
<keyword evidence="4" id="KW-1185">Reference proteome</keyword>
<feature type="signal peptide" evidence="2">
    <location>
        <begin position="1"/>
        <end position="26"/>
    </location>
</feature>
<evidence type="ECO:0000313" key="3">
    <source>
        <dbReference type="EMBL" id="GAA0590087.1"/>
    </source>
</evidence>
<evidence type="ECO:0000256" key="1">
    <source>
        <dbReference type="SAM" id="MobiDB-lite"/>
    </source>
</evidence>
<reference evidence="4" key="1">
    <citation type="journal article" date="2019" name="Int. J. Syst. Evol. Microbiol.">
        <title>The Global Catalogue of Microorganisms (GCM) 10K type strain sequencing project: providing services to taxonomists for standard genome sequencing and annotation.</title>
        <authorList>
            <consortium name="The Broad Institute Genomics Platform"/>
            <consortium name="The Broad Institute Genome Sequencing Center for Infectious Disease"/>
            <person name="Wu L."/>
            <person name="Ma J."/>
        </authorList>
    </citation>
    <scope>NUCLEOTIDE SEQUENCE [LARGE SCALE GENOMIC DNA]</scope>
    <source>
        <strain evidence="4">JCM 9933</strain>
    </source>
</reference>
<name>A0ABP3QG35_9PROT</name>
<dbReference type="Proteomes" id="UP001501588">
    <property type="component" value="Unassembled WGS sequence"/>
</dbReference>
<comment type="caution">
    <text evidence="3">The sequence shown here is derived from an EMBL/GenBank/DDBJ whole genome shotgun (WGS) entry which is preliminary data.</text>
</comment>
<keyword evidence="2" id="KW-0732">Signal</keyword>
<feature type="region of interest" description="Disordered" evidence="1">
    <location>
        <begin position="48"/>
        <end position="89"/>
    </location>
</feature>
<sequence>MGNRKTRLAAAAAFAAALAGAQPAWAQGLGERVGGALNRGAQAAGRAAERAGSATGAAADRSLAWAQRKVRGERGAKRDGERSPARTRR</sequence>
<protein>
    <recommendedName>
        <fullName evidence="5">CsbD family protein</fullName>
    </recommendedName>
</protein>
<feature type="compositionally biased region" description="Basic and acidic residues" evidence="1">
    <location>
        <begin position="70"/>
        <end position="89"/>
    </location>
</feature>
<gene>
    <name evidence="3" type="ORF">GCM10009416_30800</name>
</gene>
<evidence type="ECO:0000313" key="4">
    <source>
        <dbReference type="Proteomes" id="UP001501588"/>
    </source>
</evidence>
<accession>A0ABP3QG35</accession>
<feature type="compositionally biased region" description="Low complexity" evidence="1">
    <location>
        <begin position="48"/>
        <end position="61"/>
    </location>
</feature>